<evidence type="ECO:0000313" key="3">
    <source>
        <dbReference type="Proteomes" id="UP000186955"/>
    </source>
</evidence>
<gene>
    <name evidence="2" type="ORF">PENSUB_1201</name>
</gene>
<keyword evidence="3" id="KW-1185">Reference proteome</keyword>
<dbReference type="AlphaFoldDB" id="A0A1Q5UKV1"/>
<proteinExistence type="predicted"/>
<evidence type="ECO:0000313" key="2">
    <source>
        <dbReference type="EMBL" id="OKP13101.1"/>
    </source>
</evidence>
<reference evidence="2 3" key="1">
    <citation type="submission" date="2016-10" db="EMBL/GenBank/DDBJ databases">
        <title>Genome sequence of the ascomycete fungus Penicillium subrubescens.</title>
        <authorList>
            <person name="De Vries R.P."/>
            <person name="Peng M."/>
            <person name="Dilokpimol A."/>
            <person name="Hilden K."/>
            <person name="Makela M.R."/>
            <person name="Grigoriev I."/>
            <person name="Riley R."/>
            <person name="Granchi Z."/>
        </authorList>
    </citation>
    <scope>NUCLEOTIDE SEQUENCE [LARGE SCALE GENOMIC DNA]</scope>
    <source>
        <strain evidence="2 3">CBS 132785</strain>
    </source>
</reference>
<sequence length="108" mass="12051">MRISVVSGLSLAIAAPTASASAVWMKPCYHTDQCAIYQYNGGSDWNNGGCYNMPQGMSSFEISDGVQQCIFYNNDNCDESGSAWVDTTAYQWFNSEIGWIWSLRCRSY</sequence>
<dbReference type="EMBL" id="MNBE01000157">
    <property type="protein sequence ID" value="OKP13101.1"/>
    <property type="molecule type" value="Genomic_DNA"/>
</dbReference>
<evidence type="ECO:0000256" key="1">
    <source>
        <dbReference type="SAM" id="SignalP"/>
    </source>
</evidence>
<name>A0A1Q5UKV1_9EURO</name>
<accession>A0A1Q5UKV1</accession>
<protein>
    <submittedName>
        <fullName evidence="2">Uncharacterized protein</fullName>
    </submittedName>
</protein>
<organism evidence="2 3">
    <name type="scientific">Penicillium subrubescens</name>
    <dbReference type="NCBI Taxonomy" id="1316194"/>
    <lineage>
        <taxon>Eukaryota</taxon>
        <taxon>Fungi</taxon>
        <taxon>Dikarya</taxon>
        <taxon>Ascomycota</taxon>
        <taxon>Pezizomycotina</taxon>
        <taxon>Eurotiomycetes</taxon>
        <taxon>Eurotiomycetidae</taxon>
        <taxon>Eurotiales</taxon>
        <taxon>Aspergillaceae</taxon>
        <taxon>Penicillium</taxon>
    </lineage>
</organism>
<feature type="chain" id="PRO_5012276418" evidence="1">
    <location>
        <begin position="21"/>
        <end position="108"/>
    </location>
</feature>
<comment type="caution">
    <text evidence="2">The sequence shown here is derived from an EMBL/GenBank/DDBJ whole genome shotgun (WGS) entry which is preliminary data.</text>
</comment>
<feature type="signal peptide" evidence="1">
    <location>
        <begin position="1"/>
        <end position="20"/>
    </location>
</feature>
<dbReference type="Proteomes" id="UP000186955">
    <property type="component" value="Unassembled WGS sequence"/>
</dbReference>
<keyword evidence="1" id="KW-0732">Signal</keyword>